<evidence type="ECO:0000256" key="1">
    <source>
        <dbReference type="SAM" id="MobiDB-lite"/>
    </source>
</evidence>
<reference evidence="3 4" key="1">
    <citation type="journal article" date="2023" name="Commun. Biol.">
        <title>Genome analysis of Parmales, the sister group of diatoms, reveals the evolutionary specialization of diatoms from phago-mixotrophs to photoautotrophs.</title>
        <authorList>
            <person name="Ban H."/>
            <person name="Sato S."/>
            <person name="Yoshikawa S."/>
            <person name="Yamada K."/>
            <person name="Nakamura Y."/>
            <person name="Ichinomiya M."/>
            <person name="Sato N."/>
            <person name="Blanc-Mathieu R."/>
            <person name="Endo H."/>
            <person name="Kuwata A."/>
            <person name="Ogata H."/>
        </authorList>
    </citation>
    <scope>NUCLEOTIDE SEQUENCE [LARGE SCALE GENOMIC DNA]</scope>
</reference>
<feature type="region of interest" description="Disordered" evidence="1">
    <location>
        <begin position="178"/>
        <end position="210"/>
    </location>
</feature>
<feature type="compositionally biased region" description="Basic and acidic residues" evidence="1">
    <location>
        <begin position="178"/>
        <end position="199"/>
    </location>
</feature>
<feature type="region of interest" description="Disordered" evidence="1">
    <location>
        <begin position="132"/>
        <end position="160"/>
    </location>
</feature>
<sequence length="210" mass="22074">MQALLILLLLLPFSLSFLPPSLPPPFSVPSSLRASYSVTLPLPPLGIVFAERSLSNPSSGVAVSALTTGGAGERCGLIEPGDVLLSTSAVKFRSGSSSYDVVTVDCRSLDFDTIVSAIGSNKEKFRVEGVELEFERPDERPDEPPAAPPPPIPEEELKMPVSEAAYAALVTSAVLAERERGLGSPEAKKAWGEVAKAEEENNEANGVGNG</sequence>
<evidence type="ECO:0000313" key="3">
    <source>
        <dbReference type="EMBL" id="GMI30943.1"/>
    </source>
</evidence>
<keyword evidence="4" id="KW-1185">Reference proteome</keyword>
<dbReference type="Proteomes" id="UP001165060">
    <property type="component" value="Unassembled WGS sequence"/>
</dbReference>
<dbReference type="EMBL" id="BRYB01000481">
    <property type="protein sequence ID" value="GMI30943.1"/>
    <property type="molecule type" value="Genomic_DNA"/>
</dbReference>
<keyword evidence="2" id="KW-0732">Signal</keyword>
<proteinExistence type="predicted"/>
<dbReference type="Gene3D" id="2.30.42.10">
    <property type="match status" value="1"/>
</dbReference>
<name>A0ABQ6MRY4_9STRA</name>
<feature type="compositionally biased region" description="Basic and acidic residues" evidence="1">
    <location>
        <begin position="132"/>
        <end position="143"/>
    </location>
</feature>
<accession>A0ABQ6MRY4</accession>
<evidence type="ECO:0000256" key="2">
    <source>
        <dbReference type="SAM" id="SignalP"/>
    </source>
</evidence>
<evidence type="ECO:0000313" key="4">
    <source>
        <dbReference type="Proteomes" id="UP001165060"/>
    </source>
</evidence>
<dbReference type="SUPFAM" id="SSF50156">
    <property type="entry name" value="PDZ domain-like"/>
    <property type="match status" value="1"/>
</dbReference>
<comment type="caution">
    <text evidence="3">The sequence shown here is derived from an EMBL/GenBank/DDBJ whole genome shotgun (WGS) entry which is preliminary data.</text>
</comment>
<feature type="chain" id="PRO_5046464400" description="PDZ domain-containing protein" evidence="2">
    <location>
        <begin position="17"/>
        <end position="210"/>
    </location>
</feature>
<gene>
    <name evidence="3" type="ORF">TeGR_g80</name>
</gene>
<evidence type="ECO:0008006" key="5">
    <source>
        <dbReference type="Google" id="ProtNLM"/>
    </source>
</evidence>
<dbReference type="InterPro" id="IPR036034">
    <property type="entry name" value="PDZ_sf"/>
</dbReference>
<organism evidence="3 4">
    <name type="scientific">Tetraparma gracilis</name>
    <dbReference type="NCBI Taxonomy" id="2962635"/>
    <lineage>
        <taxon>Eukaryota</taxon>
        <taxon>Sar</taxon>
        <taxon>Stramenopiles</taxon>
        <taxon>Ochrophyta</taxon>
        <taxon>Bolidophyceae</taxon>
        <taxon>Parmales</taxon>
        <taxon>Triparmaceae</taxon>
        <taxon>Tetraparma</taxon>
    </lineage>
</organism>
<protein>
    <recommendedName>
        <fullName evidence="5">PDZ domain-containing protein</fullName>
    </recommendedName>
</protein>
<feature type="signal peptide" evidence="2">
    <location>
        <begin position="1"/>
        <end position="16"/>
    </location>
</feature>